<dbReference type="OrthoDB" id="10058967at2759"/>
<dbReference type="Proteomes" id="UP000663891">
    <property type="component" value="Unassembled WGS sequence"/>
</dbReference>
<sequence>MSFINLYFVTICGRRTVATLPEDFELTDILEVIQNKLNCKDAENCILFCKGRRLSLNNSTILQIRKRKLINNGDVIFVCDKITNCDWNRTVIKQNEIEPTIRIYFITTTGKQIVSNIPKKFTCHDFLKIVDKNFGEESRKNSRFTCMNQELKLHDQIIFEKQKRLIRNGSIIIQIIPNNLDQSIIPERNNIFQNFYMFLPLLFFLICYI</sequence>
<dbReference type="EMBL" id="CAJNON010000039">
    <property type="protein sequence ID" value="CAF0846372.1"/>
    <property type="molecule type" value="Genomic_DNA"/>
</dbReference>
<evidence type="ECO:0008006" key="4">
    <source>
        <dbReference type="Google" id="ProtNLM"/>
    </source>
</evidence>
<evidence type="ECO:0000313" key="3">
    <source>
        <dbReference type="Proteomes" id="UP000663881"/>
    </source>
</evidence>
<evidence type="ECO:0000313" key="1">
    <source>
        <dbReference type="EMBL" id="CAF0846372.1"/>
    </source>
</evidence>
<accession>A0A820HAR1</accession>
<comment type="caution">
    <text evidence="2">The sequence shown here is derived from an EMBL/GenBank/DDBJ whole genome shotgun (WGS) entry which is preliminary data.</text>
</comment>
<dbReference type="AlphaFoldDB" id="A0A820HAR1"/>
<name>A0A820HAR1_9BILA</name>
<protein>
    <recommendedName>
        <fullName evidence="4">Ubiquitin-like domain-containing protein</fullName>
    </recommendedName>
</protein>
<dbReference type="Proteomes" id="UP000663881">
    <property type="component" value="Unassembled WGS sequence"/>
</dbReference>
<gene>
    <name evidence="2" type="ORF">OKA104_LOCUS45613</name>
    <name evidence="1" type="ORF">VCS650_LOCUS6422</name>
</gene>
<evidence type="ECO:0000313" key="2">
    <source>
        <dbReference type="EMBL" id="CAF4289491.1"/>
    </source>
</evidence>
<proteinExistence type="predicted"/>
<dbReference type="EMBL" id="CAJOAY010015409">
    <property type="protein sequence ID" value="CAF4289491.1"/>
    <property type="molecule type" value="Genomic_DNA"/>
</dbReference>
<organism evidence="2 3">
    <name type="scientific">Adineta steineri</name>
    <dbReference type="NCBI Taxonomy" id="433720"/>
    <lineage>
        <taxon>Eukaryota</taxon>
        <taxon>Metazoa</taxon>
        <taxon>Spiralia</taxon>
        <taxon>Gnathifera</taxon>
        <taxon>Rotifera</taxon>
        <taxon>Eurotatoria</taxon>
        <taxon>Bdelloidea</taxon>
        <taxon>Adinetida</taxon>
        <taxon>Adinetidae</taxon>
        <taxon>Adineta</taxon>
    </lineage>
</organism>
<reference evidence="2" key="1">
    <citation type="submission" date="2021-02" db="EMBL/GenBank/DDBJ databases">
        <authorList>
            <person name="Nowell W R."/>
        </authorList>
    </citation>
    <scope>NUCLEOTIDE SEQUENCE</scope>
</reference>